<dbReference type="GO" id="GO:0004713">
    <property type="term" value="F:protein tyrosine kinase activity"/>
    <property type="evidence" value="ECO:0007669"/>
    <property type="project" value="UniProtKB-KW"/>
</dbReference>
<dbReference type="FunFam" id="3.30.200.20:FF:000040">
    <property type="entry name" value="Dual specificity mitogen-activated protein kinase kinase"/>
    <property type="match status" value="1"/>
</dbReference>
<evidence type="ECO:0000256" key="3">
    <source>
        <dbReference type="ARBA" id="ARBA00022741"/>
    </source>
</evidence>
<evidence type="ECO:0000259" key="15">
    <source>
        <dbReference type="PROSITE" id="PS50011"/>
    </source>
</evidence>
<evidence type="ECO:0000256" key="12">
    <source>
        <dbReference type="PROSITE-ProRule" id="PRU10141"/>
    </source>
</evidence>
<dbReference type="GO" id="GO:0005524">
    <property type="term" value="F:ATP binding"/>
    <property type="evidence" value="ECO:0007669"/>
    <property type="project" value="UniProtKB-UniRule"/>
</dbReference>
<dbReference type="EC" id="2.7.12.2" evidence="8"/>
<dbReference type="SUPFAM" id="SSF56112">
    <property type="entry name" value="Protein kinase-like (PK-like)"/>
    <property type="match status" value="1"/>
</dbReference>
<sequence length="388" mass="43213">MSGKKSKKPPPLPLIFPTDEPLKLPEEPDSANLNCTSVPDVALQLADVAISDVDDEQRKRLEYFINQKKQLGELRGDEDFEKIKELGAGNGGVVHCVRHKPSGTIMAKKMIHLEVKPAVKKQIVTELKILHECNSPYIVGFYGAYHSDGEINICMEYMDGGSLDLVLKKKTRIPEKFSRKITYAVLRGLSYLRENHRIIHRDVKPSNILVNSQGEIKICDFGVSGQLIDSMANSFGSQYSVASDLWSLGLSLLEISLGMYPIPPPDAHTLVRIFGPDVADDPSVLTNPRTPRTPRSPNVLGGAANTGAKPMAIFELLEYIVNQPPPKLPSRVFSEEMRDFVDRCLKKNFKERPDLSTLMAHPWMKDVESDNVNISEWVKGIGEISSPQ</sequence>
<evidence type="ECO:0000256" key="1">
    <source>
        <dbReference type="ARBA" id="ARBA00022527"/>
    </source>
</evidence>
<dbReference type="STRING" id="6832.A0A553NPU7"/>
<dbReference type="PROSITE" id="PS00107">
    <property type="entry name" value="PROTEIN_KINASE_ATP"/>
    <property type="match status" value="1"/>
</dbReference>
<dbReference type="InterPro" id="IPR050915">
    <property type="entry name" value="MAP_kinase_kinase"/>
</dbReference>
<reference evidence="16 17" key="1">
    <citation type="journal article" date="2018" name="Nat. Ecol. Evol.">
        <title>Genomic signatures of mitonuclear coevolution across populations of Tigriopus californicus.</title>
        <authorList>
            <person name="Barreto F.S."/>
            <person name="Watson E.T."/>
            <person name="Lima T.G."/>
            <person name="Willett C.S."/>
            <person name="Edmands S."/>
            <person name="Li W."/>
            <person name="Burton R.S."/>
        </authorList>
    </citation>
    <scope>NUCLEOTIDE SEQUENCE [LARGE SCALE GENOMIC DNA]</scope>
    <source>
        <strain evidence="16 17">San Diego</strain>
    </source>
</reference>
<dbReference type="GO" id="GO:0010508">
    <property type="term" value="P:positive regulation of autophagy"/>
    <property type="evidence" value="ECO:0007669"/>
    <property type="project" value="UniProtKB-ARBA"/>
</dbReference>
<evidence type="ECO:0000256" key="4">
    <source>
        <dbReference type="ARBA" id="ARBA00022777"/>
    </source>
</evidence>
<dbReference type="InterPro" id="IPR011009">
    <property type="entry name" value="Kinase-like_dom_sf"/>
</dbReference>
<accession>A0A553NPU7</accession>
<protein>
    <recommendedName>
        <fullName evidence="8">mitogen-activated protein kinase kinase</fullName>
        <ecNumber evidence="8">2.7.12.2</ecNumber>
    </recommendedName>
</protein>
<evidence type="ECO:0000313" key="17">
    <source>
        <dbReference type="Proteomes" id="UP000318571"/>
    </source>
</evidence>
<evidence type="ECO:0000256" key="9">
    <source>
        <dbReference type="ARBA" id="ARBA00049014"/>
    </source>
</evidence>
<evidence type="ECO:0000256" key="8">
    <source>
        <dbReference type="ARBA" id="ARBA00038999"/>
    </source>
</evidence>
<keyword evidence="6" id="KW-0829">Tyrosine-protein kinase</keyword>
<evidence type="ECO:0000256" key="6">
    <source>
        <dbReference type="ARBA" id="ARBA00023137"/>
    </source>
</evidence>
<gene>
    <name evidence="16" type="ORF">TCAL_05247</name>
</gene>
<evidence type="ECO:0000313" key="16">
    <source>
        <dbReference type="EMBL" id="TRY67430.1"/>
    </source>
</evidence>
<evidence type="ECO:0000256" key="7">
    <source>
        <dbReference type="ARBA" id="ARBA00038035"/>
    </source>
</evidence>
<dbReference type="AlphaFoldDB" id="A0A553NPU7"/>
<comment type="caution">
    <text evidence="16">The sequence shown here is derived from an EMBL/GenBank/DDBJ whole genome shotgun (WGS) entry which is preliminary data.</text>
</comment>
<dbReference type="GO" id="GO:0004674">
    <property type="term" value="F:protein serine/threonine kinase activity"/>
    <property type="evidence" value="ECO:0007669"/>
    <property type="project" value="UniProtKB-KW"/>
</dbReference>
<dbReference type="SMART" id="SM00220">
    <property type="entry name" value="S_TKc"/>
    <property type="match status" value="1"/>
</dbReference>
<dbReference type="GO" id="GO:0004708">
    <property type="term" value="F:MAP kinase kinase activity"/>
    <property type="evidence" value="ECO:0007669"/>
    <property type="project" value="UniProtKB-EC"/>
</dbReference>
<dbReference type="Proteomes" id="UP000318571">
    <property type="component" value="Chromosome 4"/>
</dbReference>
<dbReference type="PROSITE" id="PS50011">
    <property type="entry name" value="PROTEIN_KINASE_DOM"/>
    <property type="match status" value="1"/>
</dbReference>
<feature type="region of interest" description="Disordered" evidence="14">
    <location>
        <begin position="1"/>
        <end position="29"/>
    </location>
</feature>
<dbReference type="Gene3D" id="3.30.200.20">
    <property type="entry name" value="Phosphorylase Kinase, domain 1"/>
    <property type="match status" value="1"/>
</dbReference>
<evidence type="ECO:0000256" key="5">
    <source>
        <dbReference type="ARBA" id="ARBA00022840"/>
    </source>
</evidence>
<dbReference type="OMA" id="QMTLTEP"/>
<dbReference type="PANTHER" id="PTHR47448:SF1">
    <property type="entry name" value="SERINE_THREONINE-PROTEIN KINASE STE7 HOMOLOG"/>
    <property type="match status" value="1"/>
</dbReference>
<dbReference type="InterPro" id="IPR008271">
    <property type="entry name" value="Ser/Thr_kinase_AS"/>
</dbReference>
<comment type="catalytic activity">
    <reaction evidence="9">
        <text>L-seryl-[protein] + ATP = O-phospho-L-seryl-[protein] + ADP + H(+)</text>
        <dbReference type="Rhea" id="RHEA:17989"/>
        <dbReference type="Rhea" id="RHEA-COMP:9863"/>
        <dbReference type="Rhea" id="RHEA-COMP:11604"/>
        <dbReference type="ChEBI" id="CHEBI:15378"/>
        <dbReference type="ChEBI" id="CHEBI:29999"/>
        <dbReference type="ChEBI" id="CHEBI:30616"/>
        <dbReference type="ChEBI" id="CHEBI:83421"/>
        <dbReference type="ChEBI" id="CHEBI:456216"/>
        <dbReference type="EC" id="2.7.12.2"/>
    </reaction>
</comment>
<keyword evidence="17" id="KW-1185">Reference proteome</keyword>
<evidence type="ECO:0000256" key="10">
    <source>
        <dbReference type="ARBA" id="ARBA00049299"/>
    </source>
</evidence>
<keyword evidence="4" id="KW-0418">Kinase</keyword>
<keyword evidence="2" id="KW-0808">Transferase</keyword>
<dbReference type="Pfam" id="PF00069">
    <property type="entry name" value="Pkinase"/>
    <property type="match status" value="1"/>
</dbReference>
<proteinExistence type="inferred from homology"/>
<comment type="catalytic activity">
    <reaction evidence="11">
        <text>L-tyrosyl-[protein] + ATP = O-phospho-L-tyrosyl-[protein] + ADP + H(+)</text>
        <dbReference type="Rhea" id="RHEA:10596"/>
        <dbReference type="Rhea" id="RHEA-COMP:10136"/>
        <dbReference type="Rhea" id="RHEA-COMP:20101"/>
        <dbReference type="ChEBI" id="CHEBI:15378"/>
        <dbReference type="ChEBI" id="CHEBI:30616"/>
        <dbReference type="ChEBI" id="CHEBI:46858"/>
        <dbReference type="ChEBI" id="CHEBI:61978"/>
        <dbReference type="ChEBI" id="CHEBI:456216"/>
        <dbReference type="EC" id="2.7.12.2"/>
    </reaction>
</comment>
<keyword evidence="1 13" id="KW-0723">Serine/threonine-protein kinase</keyword>
<dbReference type="EMBL" id="VCGU01000011">
    <property type="protein sequence ID" value="TRY67430.1"/>
    <property type="molecule type" value="Genomic_DNA"/>
</dbReference>
<dbReference type="InterPro" id="IPR017441">
    <property type="entry name" value="Protein_kinase_ATP_BS"/>
</dbReference>
<name>A0A553NPU7_TIGCA</name>
<dbReference type="PROSITE" id="PS00108">
    <property type="entry name" value="PROTEIN_KINASE_ST"/>
    <property type="match status" value="1"/>
</dbReference>
<evidence type="ECO:0000256" key="14">
    <source>
        <dbReference type="SAM" id="MobiDB-lite"/>
    </source>
</evidence>
<feature type="domain" description="Protein kinase" evidence="15">
    <location>
        <begin position="80"/>
        <end position="364"/>
    </location>
</feature>
<evidence type="ECO:0000256" key="13">
    <source>
        <dbReference type="RuleBase" id="RU000304"/>
    </source>
</evidence>
<dbReference type="Gene3D" id="1.10.510.10">
    <property type="entry name" value="Transferase(Phosphotransferase) domain 1"/>
    <property type="match status" value="1"/>
</dbReference>
<keyword evidence="5 12" id="KW-0067">ATP-binding</keyword>
<feature type="binding site" evidence="12">
    <location>
        <position position="109"/>
    </location>
    <ligand>
        <name>ATP</name>
        <dbReference type="ChEBI" id="CHEBI:30616"/>
    </ligand>
</feature>
<keyword evidence="3 12" id="KW-0547">Nucleotide-binding</keyword>
<dbReference type="GO" id="GO:0043068">
    <property type="term" value="P:positive regulation of programmed cell death"/>
    <property type="evidence" value="ECO:0007669"/>
    <property type="project" value="UniProtKB-ARBA"/>
</dbReference>
<evidence type="ECO:0000256" key="2">
    <source>
        <dbReference type="ARBA" id="ARBA00022679"/>
    </source>
</evidence>
<evidence type="ECO:0000256" key="11">
    <source>
        <dbReference type="ARBA" id="ARBA00051693"/>
    </source>
</evidence>
<dbReference type="PANTHER" id="PTHR47448">
    <property type="entry name" value="DUAL SPECIFICITY MITOGEN-ACTIVATED PROTEIN KINASE KINASE DSOR1-LIKE PROTEIN"/>
    <property type="match status" value="1"/>
</dbReference>
<comment type="catalytic activity">
    <reaction evidence="10">
        <text>L-threonyl-[protein] + ATP = O-phospho-L-threonyl-[protein] + ADP + H(+)</text>
        <dbReference type="Rhea" id="RHEA:46608"/>
        <dbReference type="Rhea" id="RHEA-COMP:11060"/>
        <dbReference type="Rhea" id="RHEA-COMP:11605"/>
        <dbReference type="ChEBI" id="CHEBI:15378"/>
        <dbReference type="ChEBI" id="CHEBI:30013"/>
        <dbReference type="ChEBI" id="CHEBI:30616"/>
        <dbReference type="ChEBI" id="CHEBI:61977"/>
        <dbReference type="ChEBI" id="CHEBI:456216"/>
        <dbReference type="EC" id="2.7.12.2"/>
    </reaction>
</comment>
<organism evidence="16 17">
    <name type="scientific">Tigriopus californicus</name>
    <name type="common">Marine copepod</name>
    <dbReference type="NCBI Taxonomy" id="6832"/>
    <lineage>
        <taxon>Eukaryota</taxon>
        <taxon>Metazoa</taxon>
        <taxon>Ecdysozoa</taxon>
        <taxon>Arthropoda</taxon>
        <taxon>Crustacea</taxon>
        <taxon>Multicrustacea</taxon>
        <taxon>Hexanauplia</taxon>
        <taxon>Copepoda</taxon>
        <taxon>Harpacticoida</taxon>
        <taxon>Harpacticidae</taxon>
        <taxon>Tigriopus</taxon>
    </lineage>
</organism>
<comment type="similarity">
    <text evidence="7">Belongs to the protein kinase superfamily. STE Ser/Thr protein kinase family. MAP kinase kinase subfamily.</text>
</comment>
<dbReference type="InterPro" id="IPR000719">
    <property type="entry name" value="Prot_kinase_dom"/>
</dbReference>